<dbReference type="OrthoDB" id="7458135at2759"/>
<dbReference type="GO" id="GO:0005634">
    <property type="term" value="C:nucleus"/>
    <property type="evidence" value="ECO:0007669"/>
    <property type="project" value="TreeGrafter"/>
</dbReference>
<keyword evidence="6" id="KW-0175">Coiled coil</keyword>
<feature type="region of interest" description="Disordered" evidence="7">
    <location>
        <begin position="437"/>
        <end position="480"/>
    </location>
</feature>
<feature type="compositionally biased region" description="Acidic residues" evidence="7">
    <location>
        <begin position="348"/>
        <end position="361"/>
    </location>
</feature>
<feature type="compositionally biased region" description="Basic residues" evidence="7">
    <location>
        <begin position="438"/>
        <end position="454"/>
    </location>
</feature>
<dbReference type="SUPFAM" id="SSF57959">
    <property type="entry name" value="Leucine zipper domain"/>
    <property type="match status" value="1"/>
</dbReference>
<dbReference type="PROSITE" id="PS00036">
    <property type="entry name" value="BZIP_BASIC"/>
    <property type="match status" value="1"/>
</dbReference>
<dbReference type="PANTHER" id="PTHR24411:SF55">
    <property type="entry name" value="SEGMENTATION PROTEIN CAP'N'COLLAR"/>
    <property type="match status" value="1"/>
</dbReference>
<feature type="compositionally biased region" description="Low complexity" evidence="7">
    <location>
        <begin position="462"/>
        <end position="475"/>
    </location>
</feature>
<dbReference type="SMART" id="SM00338">
    <property type="entry name" value="BRLZ"/>
    <property type="match status" value="1"/>
</dbReference>
<dbReference type="InterPro" id="IPR008917">
    <property type="entry name" value="TF_DNA-bd_sf"/>
</dbReference>
<accession>A0A4D6NUR8</accession>
<evidence type="ECO:0000259" key="8">
    <source>
        <dbReference type="PROSITE" id="PS50217"/>
    </source>
</evidence>
<dbReference type="Pfam" id="PF03131">
    <property type="entry name" value="bZIP_Maf"/>
    <property type="match status" value="1"/>
</dbReference>
<keyword evidence="3" id="KW-0010">Activator</keyword>
<evidence type="ECO:0000256" key="4">
    <source>
        <dbReference type="ARBA" id="ARBA00023163"/>
    </source>
</evidence>
<organism evidence="9">
    <name type="scientific">Nilaparvata lugens</name>
    <name type="common">Brown planthopper</name>
    <dbReference type="NCBI Taxonomy" id="108931"/>
    <lineage>
        <taxon>Eukaryota</taxon>
        <taxon>Metazoa</taxon>
        <taxon>Ecdysozoa</taxon>
        <taxon>Arthropoda</taxon>
        <taxon>Hexapoda</taxon>
        <taxon>Insecta</taxon>
        <taxon>Pterygota</taxon>
        <taxon>Neoptera</taxon>
        <taxon>Paraneoptera</taxon>
        <taxon>Hemiptera</taxon>
        <taxon>Auchenorrhyncha</taxon>
        <taxon>Fulgoroidea</taxon>
        <taxon>Delphacidae</taxon>
        <taxon>Delphacinae</taxon>
        <taxon>Nilaparvata</taxon>
    </lineage>
</organism>
<evidence type="ECO:0000256" key="7">
    <source>
        <dbReference type="SAM" id="MobiDB-lite"/>
    </source>
</evidence>
<feature type="compositionally biased region" description="Basic and acidic residues" evidence="7">
    <location>
        <begin position="983"/>
        <end position="1004"/>
    </location>
</feature>
<dbReference type="InterPro" id="IPR047167">
    <property type="entry name" value="NFE2-like"/>
</dbReference>
<keyword evidence="2" id="KW-0238">DNA-binding</keyword>
<reference evidence="9" key="1">
    <citation type="submission" date="2018-09" db="EMBL/GenBank/DDBJ databases">
        <authorList>
            <person name="Feng Z."/>
            <person name="Zeng B."/>
            <person name="Gao C."/>
            <person name="Wu S."/>
        </authorList>
    </citation>
    <scope>NUCLEOTIDE SEQUENCE</scope>
</reference>
<feature type="compositionally biased region" description="Acidic residues" evidence="7">
    <location>
        <begin position="262"/>
        <end position="271"/>
    </location>
</feature>
<evidence type="ECO:0000256" key="5">
    <source>
        <dbReference type="ARBA" id="ARBA00023242"/>
    </source>
</evidence>
<dbReference type="SUPFAM" id="SSF47454">
    <property type="entry name" value="A DNA-binding domain in eukaryotic transcription factors"/>
    <property type="match status" value="1"/>
</dbReference>
<dbReference type="CDD" id="cd14698">
    <property type="entry name" value="bZIP_CNC"/>
    <property type="match status" value="1"/>
</dbReference>
<dbReference type="InterPro" id="IPR004827">
    <property type="entry name" value="bZIP"/>
</dbReference>
<keyword evidence="5" id="KW-0539">Nucleus</keyword>
<feature type="region of interest" description="Disordered" evidence="7">
    <location>
        <begin position="104"/>
        <end position="151"/>
    </location>
</feature>
<evidence type="ECO:0000313" key="9">
    <source>
        <dbReference type="EMBL" id="QCE30403.1"/>
    </source>
</evidence>
<dbReference type="Gene3D" id="1.10.880.10">
    <property type="entry name" value="Transcription factor, Skn-1-like, DNA-binding domain"/>
    <property type="match status" value="1"/>
</dbReference>
<dbReference type="InterPro" id="IPR046347">
    <property type="entry name" value="bZIP_sf"/>
</dbReference>
<feature type="region of interest" description="Disordered" evidence="7">
    <location>
        <begin position="312"/>
        <end position="384"/>
    </location>
</feature>
<dbReference type="PANTHER" id="PTHR24411">
    <property type="entry name" value="NUCLEAR FACTOR ERYTHROID 2-RELATED FACTOR"/>
    <property type="match status" value="1"/>
</dbReference>
<dbReference type="FunFam" id="1.10.880.10:FF:000004">
    <property type="entry name" value="Nuclear factor, erythroid 2"/>
    <property type="match status" value="1"/>
</dbReference>
<evidence type="ECO:0000256" key="1">
    <source>
        <dbReference type="ARBA" id="ARBA00023015"/>
    </source>
</evidence>
<evidence type="ECO:0000256" key="3">
    <source>
        <dbReference type="ARBA" id="ARBA00023159"/>
    </source>
</evidence>
<evidence type="ECO:0000256" key="6">
    <source>
        <dbReference type="SAM" id="Coils"/>
    </source>
</evidence>
<feature type="compositionally biased region" description="Polar residues" evidence="7">
    <location>
        <begin position="631"/>
        <end position="661"/>
    </location>
</feature>
<dbReference type="GO" id="GO:0000978">
    <property type="term" value="F:RNA polymerase II cis-regulatory region sequence-specific DNA binding"/>
    <property type="evidence" value="ECO:0007669"/>
    <property type="project" value="InterPro"/>
</dbReference>
<dbReference type="GO" id="GO:0000981">
    <property type="term" value="F:DNA-binding transcription factor activity, RNA polymerase II-specific"/>
    <property type="evidence" value="ECO:0007669"/>
    <property type="project" value="TreeGrafter"/>
</dbReference>
<feature type="region of interest" description="Disordered" evidence="7">
    <location>
        <begin position="252"/>
        <end position="282"/>
    </location>
</feature>
<dbReference type="InterPro" id="IPR004826">
    <property type="entry name" value="bZIP_Maf"/>
</dbReference>
<feature type="region of interest" description="Disordered" evidence="7">
    <location>
        <begin position="970"/>
        <end position="1004"/>
    </location>
</feature>
<name>A0A4D6NUR8_NILLU</name>
<keyword evidence="1" id="KW-0805">Transcription regulation</keyword>
<protein>
    <submittedName>
        <fullName evidence="9">Cap-n-collar family transcription factor</fullName>
    </submittedName>
</protein>
<evidence type="ECO:0000256" key="2">
    <source>
        <dbReference type="ARBA" id="ARBA00023125"/>
    </source>
</evidence>
<dbReference type="AlphaFoldDB" id="A0A4D6NUR8"/>
<sequence>MLCLKKVYRDELLQIAILLSLLRVDRNAHLYDGYDLPAIGVGIDDLDVIHESPRGLGEIRVHPKNLDSILINHEQRVFDELNSLGRYNRINALHQDVTAYLLNVDGEDDVPPGDQDTASNDTVTPPSPPPPPLEPVLLPPPEHHDPRPSCSPILSKHDIGEEDLTQEDMALIENLWSQDVDMESVAEPSPDTESGCSKDSPFFGAIKPCPTEEEDPLAMRVKQEVKDEEVSDEEGELMPWVGVDLGYPSAALHHDLVKDEPEGSNEGEEREGETIPLIEEPDFSLAEALDLVGLDEDTFNFADSRDRDEVLSSQFGAASRKCSESSGRGSSGEEEEDDCERRRRGEESGQDGGDEEEEEEEKKEKEEETDTGFASPSVSSDDDLDELSDLLFGMIQAPSQYHHPRSFQGRMPYVRTMSMEQRWQDLASLLSLPDPNHPYHHHYHPHPHGGHPHHPYPGSPGGYPHAEAARTSASASGGGGNSVLLSNATLPPPALTSADVLNASAAYPTLGSNGNFGSAVATSMNLTNSSEPTVSEATGSSFKMENHESLYYSHPMCASDSGNNTSEMNHTTDGFLSSILNDEDIQLMDMAMNEGMYTMRMLEGGGAGSGAGGSPVVGSCGVPGGERGGTDSDSAVSSMGSERVPSLSSDTEWMETNSDSGHTPGDHYSDYHSKYRWYDYSYQPNRHHSGASDVGSGSSRSMHPVAQKKHHMYGKRFFQEQGTSASSLLGHASGSFAGAAADCGSGAGAGALPPHYPMVAGDPSKQPSHPEMKYSCSLEFSRQAMGMMRTPMEHVAHNHTYHLPPEQTGVMQRPMSREKLRGKKAEDEHLTRDEKRARALNVPITVSDIINLPMDEFNERLSKYDLSESQLSLIRDIRRRGKNKVAAQNCRKRKLDQIMSLADEVKEMRDRKQRLLREHEFLIAERQRVRSKFSQLYRHIFQALRDADGNPYSPYEWSLQQAADGSVMVVPRGAEAGPLLEPPDSRRPPRHNNKEPDPDSTKQS</sequence>
<dbReference type="EMBL" id="MH894351">
    <property type="protein sequence ID" value="QCE30403.1"/>
    <property type="molecule type" value="mRNA"/>
</dbReference>
<feature type="region of interest" description="Disordered" evidence="7">
    <location>
        <begin position="623"/>
        <end position="666"/>
    </location>
</feature>
<dbReference type="PROSITE" id="PS50217">
    <property type="entry name" value="BZIP"/>
    <property type="match status" value="1"/>
</dbReference>
<feature type="compositionally biased region" description="Basic and acidic residues" evidence="7">
    <location>
        <begin position="252"/>
        <end position="261"/>
    </location>
</feature>
<proteinExistence type="evidence at transcript level"/>
<feature type="coiled-coil region" evidence="6">
    <location>
        <begin position="891"/>
        <end position="932"/>
    </location>
</feature>
<keyword evidence="4" id="KW-0804">Transcription</keyword>
<feature type="compositionally biased region" description="Pro residues" evidence="7">
    <location>
        <begin position="125"/>
        <end position="140"/>
    </location>
</feature>
<feature type="domain" description="BZIP" evidence="8">
    <location>
        <begin position="873"/>
        <end position="936"/>
    </location>
</feature>